<dbReference type="AlphaFoldDB" id="A0A1T4Z1A5"/>
<dbReference type="Proteomes" id="UP000191040">
    <property type="component" value="Chromosome I"/>
</dbReference>
<dbReference type="STRING" id="1736691.SAMN06295964_1843"/>
<evidence type="ECO:0008006" key="3">
    <source>
        <dbReference type="Google" id="ProtNLM"/>
    </source>
</evidence>
<protein>
    <recommendedName>
        <fullName evidence="3">Ketosteroid isomerase-related protein</fullName>
    </recommendedName>
</protein>
<organism evidence="1 2">
    <name type="scientific">Aeromicrobium choanae</name>
    <dbReference type="NCBI Taxonomy" id="1736691"/>
    <lineage>
        <taxon>Bacteria</taxon>
        <taxon>Bacillati</taxon>
        <taxon>Actinomycetota</taxon>
        <taxon>Actinomycetes</taxon>
        <taxon>Propionibacteriales</taxon>
        <taxon>Nocardioidaceae</taxon>
        <taxon>Aeromicrobium</taxon>
    </lineage>
</organism>
<dbReference type="InterPro" id="IPR032710">
    <property type="entry name" value="NTF2-like_dom_sf"/>
</dbReference>
<sequence>MTEPRDGTHPFLRALDRLTAASEVGDEAAFAHLFSPDATIWQSTVQRETSVPEFVRILRILDRTVTELQYVDRRVDVFESGAVEQHVLEGTRMSDRMRVRLQACVVVRFDERGLIRELREYIDSGEAAEFVSRHRSNTGT</sequence>
<dbReference type="OrthoDB" id="7207122at2"/>
<evidence type="ECO:0000313" key="1">
    <source>
        <dbReference type="EMBL" id="SKB07819.1"/>
    </source>
</evidence>
<accession>A0A1T4Z1A5</accession>
<dbReference type="SUPFAM" id="SSF54427">
    <property type="entry name" value="NTF2-like"/>
    <property type="match status" value="1"/>
</dbReference>
<dbReference type="RefSeq" id="WP_078699875.1">
    <property type="nucleotide sequence ID" value="NZ_LT796768.1"/>
</dbReference>
<dbReference type="Gene3D" id="3.10.450.50">
    <property type="match status" value="1"/>
</dbReference>
<proteinExistence type="predicted"/>
<evidence type="ECO:0000313" key="2">
    <source>
        <dbReference type="Proteomes" id="UP000191040"/>
    </source>
</evidence>
<reference evidence="2" key="1">
    <citation type="submission" date="2017-02" db="EMBL/GenBank/DDBJ databases">
        <authorList>
            <person name="Varghese N."/>
            <person name="Submissions S."/>
        </authorList>
    </citation>
    <scope>NUCLEOTIDE SEQUENCE [LARGE SCALE GENOMIC DNA]</scope>
    <source>
        <strain evidence="2">9H-4</strain>
    </source>
</reference>
<name>A0A1T4Z1A5_9ACTN</name>
<gene>
    <name evidence="1" type="ORF">SAMN06295964_1843</name>
</gene>
<keyword evidence="2" id="KW-1185">Reference proteome</keyword>
<dbReference type="EMBL" id="LT796768">
    <property type="protein sequence ID" value="SKB07819.1"/>
    <property type="molecule type" value="Genomic_DNA"/>
</dbReference>